<evidence type="ECO:0000313" key="1">
    <source>
        <dbReference type="EMBL" id="KAJ8865802.1"/>
    </source>
</evidence>
<dbReference type="Proteomes" id="UP001159363">
    <property type="component" value="Chromosome 16"/>
</dbReference>
<gene>
    <name evidence="1" type="ORF">PR048_033324</name>
</gene>
<sequence>MFGLKSRNLILQEEIMLEKAVHDKVSTFEINLRRKKNISHACIYFNGRTEFHSPGKVGNDGWNKSGVPKEHRTDVALYAPSTILQAYQFSNDRISSSAFSKLCTQGCSCASINVLYFCRTGEILEATWFSIPTLGPTNKTAEILQVSETCEIGVIDWPHDELRRPIYIRVSFVYWLSQKSAVLKTTSRICFISSKEIGHSTAELVLLAQEFSEASQAYSWPMTEVVQKLNNLEFSLLLRANRKGSTVSQPITSKAVPRVNDACTRPIVKRPAKFALLFGDKLNFKHVYLCNTFVIGSHLICRALANSASVSEHFTTVCPNHAQFTQKGVASHLCSSQWEKRGRLQHRQFSSDASIGRAKESEKKLEKSAEAYIKETSPVSASSDLTKPRVVRLPASREGEPGSIPGGVTPQIFACGNRAGRCRWSAGFLGDLQLPPNLGFRRWSTLALIGSQYLDAAQKLSLFYWLEASLGRVTWVVGQRHKLNEHTVSWSSPCSYKITRILQAPTLSSFDAEILTNETPLLIRVILTALAAIPESASGIRTEEEHRYKLFTVKRIIDWKMARHFSDLRVEAALRRAVLAMVALSASMLLDLGRTKTVHSSCQLSNADSDKLTANFVAYAGFVAALMDITAAILDLLYATGTVGAVVV</sequence>
<name>A0ABQ9G180_9NEOP</name>
<accession>A0ABQ9G180</accession>
<keyword evidence="2" id="KW-1185">Reference proteome</keyword>
<protein>
    <submittedName>
        <fullName evidence="1">Uncharacterized protein</fullName>
    </submittedName>
</protein>
<evidence type="ECO:0000313" key="2">
    <source>
        <dbReference type="Proteomes" id="UP001159363"/>
    </source>
</evidence>
<comment type="caution">
    <text evidence="1">The sequence shown here is derived from an EMBL/GenBank/DDBJ whole genome shotgun (WGS) entry which is preliminary data.</text>
</comment>
<organism evidence="1 2">
    <name type="scientific">Dryococelus australis</name>
    <dbReference type="NCBI Taxonomy" id="614101"/>
    <lineage>
        <taxon>Eukaryota</taxon>
        <taxon>Metazoa</taxon>
        <taxon>Ecdysozoa</taxon>
        <taxon>Arthropoda</taxon>
        <taxon>Hexapoda</taxon>
        <taxon>Insecta</taxon>
        <taxon>Pterygota</taxon>
        <taxon>Neoptera</taxon>
        <taxon>Polyneoptera</taxon>
        <taxon>Phasmatodea</taxon>
        <taxon>Verophasmatodea</taxon>
        <taxon>Anareolatae</taxon>
        <taxon>Phasmatidae</taxon>
        <taxon>Eurycanthinae</taxon>
        <taxon>Dryococelus</taxon>
    </lineage>
</organism>
<dbReference type="EMBL" id="JARBHB010000017">
    <property type="protein sequence ID" value="KAJ8865802.1"/>
    <property type="molecule type" value="Genomic_DNA"/>
</dbReference>
<reference evidence="1 2" key="1">
    <citation type="submission" date="2023-02" db="EMBL/GenBank/DDBJ databases">
        <title>LHISI_Scaffold_Assembly.</title>
        <authorList>
            <person name="Stuart O.P."/>
            <person name="Cleave R."/>
            <person name="Magrath M.J.L."/>
            <person name="Mikheyev A.S."/>
        </authorList>
    </citation>
    <scope>NUCLEOTIDE SEQUENCE [LARGE SCALE GENOMIC DNA]</scope>
    <source>
        <strain evidence="1">Daus_M_001</strain>
        <tissue evidence="1">Leg muscle</tissue>
    </source>
</reference>
<proteinExistence type="predicted"/>